<evidence type="ECO:0000256" key="1">
    <source>
        <dbReference type="ARBA" id="ARBA00022801"/>
    </source>
</evidence>
<feature type="active site" description="Tele-phosphohistidine intermediate" evidence="2">
    <location>
        <position position="10"/>
    </location>
</feature>
<dbReference type="AlphaFoldDB" id="A0A0S3K9L5"/>
<proteinExistence type="predicted"/>
<dbReference type="InterPro" id="IPR029033">
    <property type="entry name" value="His_PPase_superfam"/>
</dbReference>
<dbReference type="Gene3D" id="3.40.50.1240">
    <property type="entry name" value="Phosphoglycerate mutase-like"/>
    <property type="match status" value="1"/>
</dbReference>
<dbReference type="KEGG" id="ess:ATZ33_05980"/>
<dbReference type="GO" id="GO:0004331">
    <property type="term" value="F:fructose-2,6-bisphosphate 2-phosphatase activity"/>
    <property type="evidence" value="ECO:0007669"/>
    <property type="project" value="TreeGrafter"/>
</dbReference>
<evidence type="ECO:0000313" key="5">
    <source>
        <dbReference type="EMBL" id="OJG89929.1"/>
    </source>
</evidence>
<dbReference type="InterPro" id="IPR001345">
    <property type="entry name" value="PG/BPGM_mutase_AS"/>
</dbReference>
<protein>
    <submittedName>
        <fullName evidence="5">Fructose-2,6-bisphosphatase</fullName>
    </submittedName>
</protein>
<gene>
    <name evidence="4" type="ORF">ATZ33_05980</name>
    <name evidence="5" type="ORF">RV15_GL001495</name>
</gene>
<reference evidence="5 7" key="1">
    <citation type="submission" date="2014-12" db="EMBL/GenBank/DDBJ databases">
        <title>Draft genome sequences of 29 type strains of Enterococci.</title>
        <authorList>
            <person name="Zhong Z."/>
            <person name="Sun Z."/>
            <person name="Liu W."/>
            <person name="Zhang W."/>
            <person name="Zhang H."/>
        </authorList>
    </citation>
    <scope>NUCLEOTIDE SEQUENCE [LARGE SCALE GENOMIC DNA]</scope>
    <source>
        <strain evidence="5 7">DSM 22801</strain>
    </source>
</reference>
<dbReference type="SMART" id="SM00855">
    <property type="entry name" value="PGAM"/>
    <property type="match status" value="1"/>
</dbReference>
<dbReference type="GO" id="GO:0045820">
    <property type="term" value="P:negative regulation of glycolytic process"/>
    <property type="evidence" value="ECO:0007669"/>
    <property type="project" value="TreeGrafter"/>
</dbReference>
<dbReference type="PIRSF" id="PIRSF000709">
    <property type="entry name" value="6PFK_2-Ptase"/>
    <property type="match status" value="1"/>
</dbReference>
<evidence type="ECO:0000313" key="6">
    <source>
        <dbReference type="Proteomes" id="UP000065511"/>
    </source>
</evidence>
<name>A0A0S3K9L5_9ENTE</name>
<dbReference type="EMBL" id="CP013614">
    <property type="protein sequence ID" value="ALS00932.1"/>
    <property type="molecule type" value="Genomic_DNA"/>
</dbReference>
<feature type="active site" description="Proton donor/acceptor" evidence="2">
    <location>
        <position position="92"/>
    </location>
</feature>
<dbReference type="Proteomes" id="UP000183039">
    <property type="component" value="Unassembled WGS sequence"/>
</dbReference>
<dbReference type="InterPro" id="IPR013078">
    <property type="entry name" value="His_Pase_superF_clade-1"/>
</dbReference>
<accession>A0A0S3K9L5</accession>
<feature type="binding site" evidence="3">
    <location>
        <position position="65"/>
    </location>
    <ligand>
        <name>substrate</name>
    </ligand>
</feature>
<sequence>MKKKIYLLRHGETEYNRQGIYQGTLDSPLTPLGKRQVKENGLLLKQKLRTFDDQEIAFFYSPLGRTKQSAQIIYETLDRQVINLIKDEQLKEVNIGSWNGKNRQAIIAETKDKGYNEFNWYFKSPNGETYKDVQLRCTKWLEEIKTVKQQHIIVMSHGLLGRVLRGSILKLPYEKTIQLDVPQTGFFIVQESGLEYITNDYELI</sequence>
<evidence type="ECO:0000313" key="7">
    <source>
        <dbReference type="Proteomes" id="UP000183039"/>
    </source>
</evidence>
<evidence type="ECO:0000256" key="3">
    <source>
        <dbReference type="PIRSR" id="PIRSR613078-2"/>
    </source>
</evidence>
<reference evidence="4 6" key="2">
    <citation type="submission" date="2015-12" db="EMBL/GenBank/DDBJ databases">
        <authorList>
            <person name="Lauer A."/>
            <person name="Humrighouse B."/>
            <person name="Loparev V."/>
            <person name="Shewmaker P.L."/>
            <person name="Whitney A.M."/>
            <person name="McLaughlin R.W."/>
        </authorList>
    </citation>
    <scope>NUCLEOTIDE SEQUENCE [LARGE SCALE GENOMIC DNA]</scope>
    <source>
        <strain evidence="4 6">LMG 23085</strain>
    </source>
</reference>
<dbReference type="CDD" id="cd07067">
    <property type="entry name" value="HP_PGM_like"/>
    <property type="match status" value="1"/>
</dbReference>
<dbReference type="RefSeq" id="WP_071878513.1">
    <property type="nucleotide sequence ID" value="NZ_JXLC01000021.1"/>
</dbReference>
<keyword evidence="6" id="KW-1185">Reference proteome</keyword>
<dbReference type="EMBL" id="JXLC01000021">
    <property type="protein sequence ID" value="OJG89929.1"/>
    <property type="molecule type" value="Genomic_DNA"/>
</dbReference>
<dbReference type="InterPro" id="IPR051695">
    <property type="entry name" value="Phosphoglycerate_Mutase"/>
</dbReference>
<organism evidence="5 7">
    <name type="scientific">Enterococcus silesiacus</name>
    <dbReference type="NCBI Taxonomy" id="332949"/>
    <lineage>
        <taxon>Bacteria</taxon>
        <taxon>Bacillati</taxon>
        <taxon>Bacillota</taxon>
        <taxon>Bacilli</taxon>
        <taxon>Lactobacillales</taxon>
        <taxon>Enterococcaceae</taxon>
        <taxon>Enterococcus</taxon>
    </lineage>
</organism>
<evidence type="ECO:0000256" key="2">
    <source>
        <dbReference type="PIRSR" id="PIRSR613078-1"/>
    </source>
</evidence>
<dbReference type="PANTHER" id="PTHR46517">
    <property type="entry name" value="FRUCTOSE-2,6-BISPHOSPHATASE TIGAR"/>
    <property type="match status" value="1"/>
</dbReference>
<dbReference type="PANTHER" id="PTHR46517:SF1">
    <property type="entry name" value="FRUCTOSE-2,6-BISPHOSPHATASE TIGAR"/>
    <property type="match status" value="1"/>
</dbReference>
<evidence type="ECO:0000313" key="4">
    <source>
        <dbReference type="EMBL" id="ALS00932.1"/>
    </source>
</evidence>
<dbReference type="Pfam" id="PF00300">
    <property type="entry name" value="His_Phos_1"/>
    <property type="match status" value="1"/>
</dbReference>
<keyword evidence="1" id="KW-0378">Hydrolase</keyword>
<dbReference type="SUPFAM" id="SSF53254">
    <property type="entry name" value="Phosphoglycerate mutase-like"/>
    <property type="match status" value="1"/>
</dbReference>
<dbReference type="GO" id="GO:0005829">
    <property type="term" value="C:cytosol"/>
    <property type="evidence" value="ECO:0007669"/>
    <property type="project" value="TreeGrafter"/>
</dbReference>
<dbReference type="Proteomes" id="UP000065511">
    <property type="component" value="Chromosome"/>
</dbReference>
<dbReference type="GO" id="GO:0043456">
    <property type="term" value="P:regulation of pentose-phosphate shunt"/>
    <property type="evidence" value="ECO:0007669"/>
    <property type="project" value="TreeGrafter"/>
</dbReference>
<dbReference type="PROSITE" id="PS00175">
    <property type="entry name" value="PG_MUTASE"/>
    <property type="match status" value="1"/>
</dbReference>
<feature type="binding site" evidence="3">
    <location>
        <begin position="9"/>
        <end position="16"/>
    </location>
    <ligand>
        <name>substrate</name>
    </ligand>
</feature>